<evidence type="ECO:0000313" key="1">
    <source>
        <dbReference type="EMBL" id="GGD07831.1"/>
    </source>
</evidence>
<reference evidence="2" key="1">
    <citation type="journal article" date="2019" name="Int. J. Syst. Evol. Microbiol.">
        <title>The Global Catalogue of Microorganisms (GCM) 10K type strain sequencing project: providing services to taxonomists for standard genome sequencing and annotation.</title>
        <authorList>
            <consortium name="The Broad Institute Genomics Platform"/>
            <consortium name="The Broad Institute Genome Sequencing Center for Infectious Disease"/>
            <person name="Wu L."/>
            <person name="Ma J."/>
        </authorList>
    </citation>
    <scope>NUCLEOTIDE SEQUENCE [LARGE SCALE GENOMIC DNA]</scope>
    <source>
        <strain evidence="2">CGMCC 1.15353</strain>
    </source>
</reference>
<protein>
    <submittedName>
        <fullName evidence="1">Uncharacterized protein</fullName>
    </submittedName>
</protein>
<organism evidence="1 2">
    <name type="scientific">Pontibacillus salipaludis</name>
    <dbReference type="NCBI Taxonomy" id="1697394"/>
    <lineage>
        <taxon>Bacteria</taxon>
        <taxon>Bacillati</taxon>
        <taxon>Bacillota</taxon>
        <taxon>Bacilli</taxon>
        <taxon>Bacillales</taxon>
        <taxon>Bacillaceae</taxon>
        <taxon>Pontibacillus</taxon>
    </lineage>
</organism>
<evidence type="ECO:0000313" key="2">
    <source>
        <dbReference type="Proteomes" id="UP000642571"/>
    </source>
</evidence>
<gene>
    <name evidence="1" type="ORF">GCM10011389_14200</name>
</gene>
<keyword evidence="2" id="KW-1185">Reference proteome</keyword>
<comment type="caution">
    <text evidence="1">The sequence shown here is derived from an EMBL/GenBank/DDBJ whole genome shotgun (WGS) entry which is preliminary data.</text>
</comment>
<dbReference type="Proteomes" id="UP000642571">
    <property type="component" value="Unassembled WGS sequence"/>
</dbReference>
<sequence>MPVVNVVNFNEYAKDRELMTQYNLLMEAEAVAGEYGVADLSEVKATIEREIVSRYMDRLKAPEPIKELLVESDVSDVFDSLLRIAMEDIMEGGVWC</sequence>
<dbReference type="EMBL" id="BMIN01000004">
    <property type="protein sequence ID" value="GGD07831.1"/>
    <property type="molecule type" value="Genomic_DNA"/>
</dbReference>
<proteinExistence type="predicted"/>
<accession>A0ABQ1Q0E9</accession>
<name>A0ABQ1Q0E9_9BACI</name>